<dbReference type="PROSITE" id="PS00086">
    <property type="entry name" value="CYTOCHROME_P450"/>
    <property type="match status" value="1"/>
</dbReference>
<name>A0A1V2I7Q8_9ACTN</name>
<keyword evidence="5 7" id="KW-0408">Iron</keyword>
<dbReference type="PRINTS" id="PR00385">
    <property type="entry name" value="P450"/>
</dbReference>
<dbReference type="InterPro" id="IPR017972">
    <property type="entry name" value="Cyt_P450_CS"/>
</dbReference>
<dbReference type="InterPro" id="IPR002397">
    <property type="entry name" value="Cyt_P450_B"/>
</dbReference>
<sequence>MTASTVEGGIEDGVDPLNPFAAPAFTRRPHPEYDRVRALDPLPHCAGVGWIALAYEDCRDLLKSDLTRQADPAEWQPDYGLPGIEELQQTIREWIGMSNEPEHKRRRALADRAFKRTSVHGLRQIIDSYVDQLIDGIQADGGGDLVADLAYQLPMYVICEMLGMPESDRDLLHDWTHDISVTYSPIVTREQIQAGITAAQQMQAHFRELIAARRADPREDLLTGFAFAEENGHTLTEHEIASNAVLVFLAGHQTTASAIGGGLLQLFSERNAAQLAAVRAGRPKILPAAVEEIMRYSGSVHAVWRVADADFSRRDKQIRRDDTIVVALGSANRDPGVFDAPHVFDVTRPVTAPHLGFGWGAHFCLGAHLGRLEIGTVVDRVLDRLPTLRLLTEDPEPGGQIHHHGPKSLPATL</sequence>
<dbReference type="PANTHER" id="PTHR46696:SF3">
    <property type="entry name" value="PULCHERRIMINIC ACID SYNTHASE"/>
    <property type="match status" value="1"/>
</dbReference>
<feature type="region of interest" description="Disordered" evidence="8">
    <location>
        <begin position="393"/>
        <end position="413"/>
    </location>
</feature>
<dbReference type="RefSeq" id="WP_076818800.1">
    <property type="nucleotide sequence ID" value="NZ_MOMC01000043.1"/>
</dbReference>
<dbReference type="STRING" id="1834516.BL253_20490"/>
<evidence type="ECO:0000313" key="10">
    <source>
        <dbReference type="Proteomes" id="UP000188929"/>
    </source>
</evidence>
<accession>A0A1V2I7Q8</accession>
<dbReference type="Gene3D" id="1.10.630.10">
    <property type="entry name" value="Cytochrome P450"/>
    <property type="match status" value="1"/>
</dbReference>
<proteinExistence type="inferred from homology"/>
<dbReference type="Pfam" id="PF00067">
    <property type="entry name" value="p450"/>
    <property type="match status" value="2"/>
</dbReference>
<organism evidence="9 10">
    <name type="scientific">Pseudofrankia asymbiotica</name>
    <dbReference type="NCBI Taxonomy" id="1834516"/>
    <lineage>
        <taxon>Bacteria</taxon>
        <taxon>Bacillati</taxon>
        <taxon>Actinomycetota</taxon>
        <taxon>Actinomycetes</taxon>
        <taxon>Frankiales</taxon>
        <taxon>Frankiaceae</taxon>
        <taxon>Pseudofrankia</taxon>
    </lineage>
</organism>
<dbReference type="SUPFAM" id="SSF48264">
    <property type="entry name" value="Cytochrome P450"/>
    <property type="match status" value="1"/>
</dbReference>
<comment type="caution">
    <text evidence="9">The sequence shown here is derived from an EMBL/GenBank/DDBJ whole genome shotgun (WGS) entry which is preliminary data.</text>
</comment>
<dbReference type="FunFam" id="1.10.630.10:FF:000018">
    <property type="entry name" value="Cytochrome P450 monooxygenase"/>
    <property type="match status" value="1"/>
</dbReference>
<dbReference type="InterPro" id="IPR036396">
    <property type="entry name" value="Cyt_P450_sf"/>
</dbReference>
<dbReference type="InterPro" id="IPR001128">
    <property type="entry name" value="Cyt_P450"/>
</dbReference>
<keyword evidence="10" id="KW-1185">Reference proteome</keyword>
<keyword evidence="6 7" id="KW-0503">Monooxygenase</keyword>
<gene>
    <name evidence="9" type="ORF">BL253_20490</name>
</gene>
<dbReference type="Proteomes" id="UP000188929">
    <property type="component" value="Unassembled WGS sequence"/>
</dbReference>
<dbReference type="GO" id="GO:0016705">
    <property type="term" value="F:oxidoreductase activity, acting on paired donors, with incorporation or reduction of molecular oxygen"/>
    <property type="evidence" value="ECO:0007669"/>
    <property type="project" value="InterPro"/>
</dbReference>
<evidence type="ECO:0000256" key="8">
    <source>
        <dbReference type="SAM" id="MobiDB-lite"/>
    </source>
</evidence>
<dbReference type="OrthoDB" id="3213397at2"/>
<evidence type="ECO:0000313" key="9">
    <source>
        <dbReference type="EMBL" id="ONH27989.1"/>
    </source>
</evidence>
<keyword evidence="2 7" id="KW-0349">Heme</keyword>
<evidence type="ECO:0000256" key="7">
    <source>
        <dbReference type="RuleBase" id="RU000461"/>
    </source>
</evidence>
<dbReference type="PANTHER" id="PTHR46696">
    <property type="entry name" value="P450, PUTATIVE (EUROFUNG)-RELATED"/>
    <property type="match status" value="1"/>
</dbReference>
<evidence type="ECO:0000256" key="1">
    <source>
        <dbReference type="ARBA" id="ARBA00010617"/>
    </source>
</evidence>
<protein>
    <recommendedName>
        <fullName evidence="11">Cytochrome</fullName>
    </recommendedName>
</protein>
<dbReference type="EMBL" id="MOMC01000043">
    <property type="protein sequence ID" value="ONH27989.1"/>
    <property type="molecule type" value="Genomic_DNA"/>
</dbReference>
<dbReference type="GO" id="GO:0005506">
    <property type="term" value="F:iron ion binding"/>
    <property type="evidence" value="ECO:0007669"/>
    <property type="project" value="InterPro"/>
</dbReference>
<reference evidence="10" key="1">
    <citation type="submission" date="2016-10" db="EMBL/GenBank/DDBJ databases">
        <title>Frankia sp. NRRL B-16386 Genome sequencing.</title>
        <authorList>
            <person name="Ghodhbane-Gtari F."/>
            <person name="Swanson E."/>
            <person name="Gueddou A."/>
            <person name="Hezbri K."/>
            <person name="Ktari K."/>
            <person name="Nouioui I."/>
            <person name="Morris K."/>
            <person name="Simpson S."/>
            <person name="Abebe-Akele F."/>
            <person name="Thomas K."/>
            <person name="Gtari M."/>
            <person name="Tisa L.S."/>
        </authorList>
    </citation>
    <scope>NUCLEOTIDE SEQUENCE [LARGE SCALE GENOMIC DNA]</scope>
    <source>
        <strain evidence="10">NRRL B-16386</strain>
    </source>
</reference>
<keyword evidence="4 7" id="KW-0560">Oxidoreductase</keyword>
<keyword evidence="3 7" id="KW-0479">Metal-binding</keyword>
<evidence type="ECO:0000256" key="3">
    <source>
        <dbReference type="ARBA" id="ARBA00022723"/>
    </source>
</evidence>
<evidence type="ECO:0000256" key="4">
    <source>
        <dbReference type="ARBA" id="ARBA00023002"/>
    </source>
</evidence>
<dbReference type="CDD" id="cd20625">
    <property type="entry name" value="CYP164-like"/>
    <property type="match status" value="1"/>
</dbReference>
<dbReference type="PRINTS" id="PR00359">
    <property type="entry name" value="BP450"/>
</dbReference>
<evidence type="ECO:0000256" key="6">
    <source>
        <dbReference type="ARBA" id="ARBA00023033"/>
    </source>
</evidence>
<comment type="similarity">
    <text evidence="1 7">Belongs to the cytochrome P450 family.</text>
</comment>
<evidence type="ECO:0008006" key="11">
    <source>
        <dbReference type="Google" id="ProtNLM"/>
    </source>
</evidence>
<dbReference type="AlphaFoldDB" id="A0A1V2I7Q8"/>
<evidence type="ECO:0000256" key="5">
    <source>
        <dbReference type="ARBA" id="ARBA00023004"/>
    </source>
</evidence>
<dbReference type="GO" id="GO:0020037">
    <property type="term" value="F:heme binding"/>
    <property type="evidence" value="ECO:0007669"/>
    <property type="project" value="InterPro"/>
</dbReference>
<evidence type="ECO:0000256" key="2">
    <source>
        <dbReference type="ARBA" id="ARBA00022617"/>
    </source>
</evidence>
<dbReference type="GO" id="GO:0004497">
    <property type="term" value="F:monooxygenase activity"/>
    <property type="evidence" value="ECO:0007669"/>
    <property type="project" value="UniProtKB-KW"/>
</dbReference>